<dbReference type="InterPro" id="IPR010998">
    <property type="entry name" value="Integrase_recombinase_N"/>
</dbReference>
<feature type="domain" description="Tyr recombinase" evidence="4">
    <location>
        <begin position="223"/>
        <end position="405"/>
    </location>
</feature>
<dbReference type="Gene3D" id="1.10.443.10">
    <property type="entry name" value="Intergrase catalytic core"/>
    <property type="match status" value="1"/>
</dbReference>
<dbReference type="PANTHER" id="PTHR30349:SF64">
    <property type="entry name" value="PROPHAGE INTEGRASE INTD-RELATED"/>
    <property type="match status" value="1"/>
</dbReference>
<dbReference type="InterPro" id="IPR025269">
    <property type="entry name" value="SAM-like_dom"/>
</dbReference>
<sequence>MNTSNAFSISFWLKKSGRKKDGRFPIYVRIRCKGKNADLSVHRSTFEERWCPILGKMDHRASESVVVNKYLDDVRAKLLECHRQLCAESNFITAQSIKLRYLGKDKVMLTLLDLLEYNRTYELPKLAKGTVKNYSSTETYLKRFIAKKYRVPDIGLASIDYAFLIEFENFLRNCEPIKSFQTLNNNGIMKHMLRFKKLVTMAYKFDCIPKNPFNLYKVKMEDYDSAFLEEEEILALGQLKFEEKGMELVRDIFLFACYTGLSYIEIKLLKPNGIVSGIDGELWIDVKRQKTKTEVKVPLLTKAKKILEKYADFPKNEDIVLPVYSNQKVNQYLKIIAQRANIDKHLTFHVARHTFATTITLMNDVPIETVSKLLGHTKLSTTQKYARVVEKKISKDMAQLKNILDESSHKIQDNSGVPNLRIVR</sequence>
<evidence type="ECO:0000313" key="5">
    <source>
        <dbReference type="EMBL" id="SDW16064.1"/>
    </source>
</evidence>
<dbReference type="InterPro" id="IPR013762">
    <property type="entry name" value="Integrase-like_cat_sf"/>
</dbReference>
<dbReference type="AlphaFoldDB" id="A0A1H2RB32"/>
<dbReference type="EMBL" id="FNMY01000001">
    <property type="protein sequence ID" value="SDW16064.1"/>
    <property type="molecule type" value="Genomic_DNA"/>
</dbReference>
<evidence type="ECO:0000256" key="2">
    <source>
        <dbReference type="ARBA" id="ARBA00023125"/>
    </source>
</evidence>
<dbReference type="CDD" id="cd01185">
    <property type="entry name" value="INTN1_C_like"/>
    <property type="match status" value="1"/>
</dbReference>
<keyword evidence="3" id="KW-0233">DNA recombination</keyword>
<accession>A0A1H2RB32</accession>
<dbReference type="SUPFAM" id="SSF56349">
    <property type="entry name" value="DNA breaking-rejoining enzymes"/>
    <property type="match status" value="1"/>
</dbReference>
<comment type="similarity">
    <text evidence="1">Belongs to the 'phage' integrase family.</text>
</comment>
<evidence type="ECO:0000313" key="6">
    <source>
        <dbReference type="Proteomes" id="UP000199592"/>
    </source>
</evidence>
<dbReference type="STRING" id="1073328.SAMN05216294_1892"/>
<evidence type="ECO:0000256" key="1">
    <source>
        <dbReference type="ARBA" id="ARBA00008857"/>
    </source>
</evidence>
<protein>
    <submittedName>
        <fullName evidence="5">Site-specific recombinase XerD</fullName>
    </submittedName>
</protein>
<reference evidence="6" key="1">
    <citation type="submission" date="2016-10" db="EMBL/GenBank/DDBJ databases">
        <authorList>
            <person name="Varghese N."/>
            <person name="Submissions S."/>
        </authorList>
    </citation>
    <scope>NUCLEOTIDE SEQUENCE [LARGE SCALE GENOMIC DNA]</scope>
    <source>
        <strain evidence="6">DSM 25030</strain>
    </source>
</reference>
<dbReference type="Proteomes" id="UP000199592">
    <property type="component" value="Unassembled WGS sequence"/>
</dbReference>
<dbReference type="Pfam" id="PF17293">
    <property type="entry name" value="Arm-DNA-bind_5"/>
    <property type="match status" value="1"/>
</dbReference>
<evidence type="ECO:0000256" key="3">
    <source>
        <dbReference type="ARBA" id="ARBA00023172"/>
    </source>
</evidence>
<dbReference type="InterPro" id="IPR035386">
    <property type="entry name" value="Arm-DNA-bind_5"/>
</dbReference>
<dbReference type="PANTHER" id="PTHR30349">
    <property type="entry name" value="PHAGE INTEGRASE-RELATED"/>
    <property type="match status" value="1"/>
</dbReference>
<dbReference type="InterPro" id="IPR002104">
    <property type="entry name" value="Integrase_catalytic"/>
</dbReference>
<dbReference type="OrthoDB" id="892893at2"/>
<gene>
    <name evidence="5" type="ORF">SAMN04487892_0544</name>
</gene>
<dbReference type="Pfam" id="PF13102">
    <property type="entry name" value="Phage_int_SAM_5"/>
    <property type="match status" value="1"/>
</dbReference>
<name>A0A1H2RB32_9FLAO</name>
<dbReference type="InterPro" id="IPR050090">
    <property type="entry name" value="Tyrosine_recombinase_XerCD"/>
</dbReference>
<organism evidence="5 6">
    <name type="scientific">Flagellimonas zhangzhouensis</name>
    <dbReference type="NCBI Taxonomy" id="1073328"/>
    <lineage>
        <taxon>Bacteria</taxon>
        <taxon>Pseudomonadati</taxon>
        <taxon>Bacteroidota</taxon>
        <taxon>Flavobacteriia</taxon>
        <taxon>Flavobacteriales</taxon>
        <taxon>Flavobacteriaceae</taxon>
        <taxon>Flagellimonas</taxon>
    </lineage>
</organism>
<evidence type="ECO:0000259" key="4">
    <source>
        <dbReference type="PROSITE" id="PS51898"/>
    </source>
</evidence>
<keyword evidence="2" id="KW-0238">DNA-binding</keyword>
<dbReference type="PROSITE" id="PS51898">
    <property type="entry name" value="TYR_RECOMBINASE"/>
    <property type="match status" value="1"/>
</dbReference>
<dbReference type="InterPro" id="IPR011010">
    <property type="entry name" value="DNA_brk_join_enz"/>
</dbReference>
<dbReference type="GO" id="GO:0006310">
    <property type="term" value="P:DNA recombination"/>
    <property type="evidence" value="ECO:0007669"/>
    <property type="project" value="UniProtKB-KW"/>
</dbReference>
<keyword evidence="6" id="KW-1185">Reference proteome</keyword>
<dbReference type="Pfam" id="PF00589">
    <property type="entry name" value="Phage_integrase"/>
    <property type="match status" value="1"/>
</dbReference>
<dbReference type="Gene3D" id="1.10.150.130">
    <property type="match status" value="1"/>
</dbReference>
<proteinExistence type="inferred from homology"/>
<dbReference type="RefSeq" id="WP_067036128.1">
    <property type="nucleotide sequence ID" value="NZ_FNKI01000002.1"/>
</dbReference>
<dbReference type="GO" id="GO:0015074">
    <property type="term" value="P:DNA integration"/>
    <property type="evidence" value="ECO:0007669"/>
    <property type="project" value="InterPro"/>
</dbReference>
<dbReference type="GO" id="GO:0003677">
    <property type="term" value="F:DNA binding"/>
    <property type="evidence" value="ECO:0007669"/>
    <property type="project" value="UniProtKB-KW"/>
</dbReference>